<sequence>MSSGEPIDSDLTTKARIRNAALELFAAEGVSAVSMRAVAARAGVAVGLVQHHFKTKDGLRSAVEQYIVDRHAAAIASVPGDGAPAEVAAARDGAVRRMLDEHPALIGYMRRALLDPSGDGRLLERLTDLSRNQVIELRTAGAASTSRPVADQVVGLMVRQLGHLFLQPMIDAMWAQLDTEKTCKPQLIVRASANVGAPEGLRTAEPS</sequence>
<protein>
    <submittedName>
        <fullName evidence="6">TetR/AcrR family transcriptional regulator</fullName>
    </submittedName>
</protein>
<name>A0AAW4GBV4_GORRU</name>
<comment type="caution">
    <text evidence="6">The sequence shown here is derived from an EMBL/GenBank/DDBJ whole genome shotgun (WGS) entry which is preliminary data.</text>
</comment>
<keyword evidence="2 4" id="KW-0238">DNA-binding</keyword>
<organism evidence="6 7">
    <name type="scientific">Gordonia rubripertincta</name>
    <name type="common">Rhodococcus corallinus</name>
    <dbReference type="NCBI Taxonomy" id="36822"/>
    <lineage>
        <taxon>Bacteria</taxon>
        <taxon>Bacillati</taxon>
        <taxon>Actinomycetota</taxon>
        <taxon>Actinomycetes</taxon>
        <taxon>Mycobacteriales</taxon>
        <taxon>Gordoniaceae</taxon>
        <taxon>Gordonia</taxon>
    </lineage>
</organism>
<dbReference type="PROSITE" id="PS50977">
    <property type="entry name" value="HTH_TETR_2"/>
    <property type="match status" value="1"/>
</dbReference>
<dbReference type="PRINTS" id="PR00455">
    <property type="entry name" value="HTHTETR"/>
</dbReference>
<evidence type="ECO:0000256" key="3">
    <source>
        <dbReference type="ARBA" id="ARBA00023163"/>
    </source>
</evidence>
<dbReference type="RefSeq" id="WP_182374529.1">
    <property type="nucleotide sequence ID" value="NZ_CP059695.1"/>
</dbReference>
<keyword evidence="3" id="KW-0804">Transcription</keyword>
<dbReference type="Gene3D" id="1.10.357.10">
    <property type="entry name" value="Tetracycline Repressor, domain 2"/>
    <property type="match status" value="1"/>
</dbReference>
<dbReference type="GO" id="GO:0003700">
    <property type="term" value="F:DNA-binding transcription factor activity"/>
    <property type="evidence" value="ECO:0007669"/>
    <property type="project" value="TreeGrafter"/>
</dbReference>
<dbReference type="AlphaFoldDB" id="A0AAW4GBV4"/>
<feature type="domain" description="HTH tetR-type" evidence="5">
    <location>
        <begin position="11"/>
        <end position="71"/>
    </location>
</feature>
<evidence type="ECO:0000256" key="1">
    <source>
        <dbReference type="ARBA" id="ARBA00023015"/>
    </source>
</evidence>
<gene>
    <name evidence="6" type="ORF">JTZ10_22900</name>
</gene>
<evidence type="ECO:0000313" key="6">
    <source>
        <dbReference type="EMBL" id="MBM7280595.1"/>
    </source>
</evidence>
<dbReference type="InterPro" id="IPR001647">
    <property type="entry name" value="HTH_TetR"/>
</dbReference>
<proteinExistence type="predicted"/>
<accession>A0AAW4GBV4</accession>
<dbReference type="Proteomes" id="UP001195196">
    <property type="component" value="Unassembled WGS sequence"/>
</dbReference>
<dbReference type="Pfam" id="PF00440">
    <property type="entry name" value="TetR_N"/>
    <property type="match status" value="1"/>
</dbReference>
<dbReference type="SUPFAM" id="SSF46689">
    <property type="entry name" value="Homeodomain-like"/>
    <property type="match status" value="1"/>
</dbReference>
<dbReference type="InterPro" id="IPR050109">
    <property type="entry name" value="HTH-type_TetR-like_transc_reg"/>
</dbReference>
<evidence type="ECO:0000256" key="2">
    <source>
        <dbReference type="ARBA" id="ARBA00023125"/>
    </source>
</evidence>
<evidence type="ECO:0000313" key="7">
    <source>
        <dbReference type="Proteomes" id="UP001195196"/>
    </source>
</evidence>
<evidence type="ECO:0000256" key="4">
    <source>
        <dbReference type="PROSITE-ProRule" id="PRU00335"/>
    </source>
</evidence>
<dbReference type="InterPro" id="IPR009057">
    <property type="entry name" value="Homeodomain-like_sf"/>
</dbReference>
<keyword evidence="1" id="KW-0805">Transcription regulation</keyword>
<dbReference type="PANTHER" id="PTHR30055:SF234">
    <property type="entry name" value="HTH-TYPE TRANSCRIPTIONAL REGULATOR BETI"/>
    <property type="match status" value="1"/>
</dbReference>
<feature type="DNA-binding region" description="H-T-H motif" evidence="4">
    <location>
        <begin position="34"/>
        <end position="53"/>
    </location>
</feature>
<dbReference type="GO" id="GO:0000976">
    <property type="term" value="F:transcription cis-regulatory region binding"/>
    <property type="evidence" value="ECO:0007669"/>
    <property type="project" value="TreeGrafter"/>
</dbReference>
<reference evidence="6" key="1">
    <citation type="submission" date="2021-02" db="EMBL/GenBank/DDBJ databases">
        <title>Taxonomy, biology and ecology of Rhodococcus bacteria occurring in California pistachio and other woody hosts as revealed by genome sequence analyses.</title>
        <authorList>
            <person name="Riely B."/>
            <person name="Gai Y."/>
        </authorList>
    </citation>
    <scope>NUCLEOTIDE SEQUENCE</scope>
    <source>
        <strain evidence="6">BP-295</strain>
    </source>
</reference>
<dbReference type="EMBL" id="JAFFGU010000027">
    <property type="protein sequence ID" value="MBM7280595.1"/>
    <property type="molecule type" value="Genomic_DNA"/>
</dbReference>
<dbReference type="PANTHER" id="PTHR30055">
    <property type="entry name" value="HTH-TYPE TRANSCRIPTIONAL REGULATOR RUTR"/>
    <property type="match status" value="1"/>
</dbReference>
<evidence type="ECO:0000259" key="5">
    <source>
        <dbReference type="PROSITE" id="PS50977"/>
    </source>
</evidence>